<evidence type="ECO:0000256" key="3">
    <source>
        <dbReference type="ARBA" id="ARBA00023163"/>
    </source>
</evidence>
<evidence type="ECO:0000313" key="5">
    <source>
        <dbReference type="EMBL" id="RYB04432.1"/>
    </source>
</evidence>
<comment type="caution">
    <text evidence="5">The sequence shown here is derived from an EMBL/GenBank/DDBJ whole genome shotgun (WGS) entry which is preliminary data.</text>
</comment>
<dbReference type="Pfam" id="PF12802">
    <property type="entry name" value="MarR_2"/>
    <property type="match status" value="1"/>
</dbReference>
<evidence type="ECO:0000313" key="6">
    <source>
        <dbReference type="Proteomes" id="UP000289411"/>
    </source>
</evidence>
<dbReference type="PANTHER" id="PTHR42756">
    <property type="entry name" value="TRANSCRIPTIONAL REGULATOR, MARR"/>
    <property type="match status" value="1"/>
</dbReference>
<dbReference type="Proteomes" id="UP000289411">
    <property type="component" value="Unassembled WGS sequence"/>
</dbReference>
<proteinExistence type="predicted"/>
<dbReference type="EMBL" id="QYBC01000010">
    <property type="protein sequence ID" value="RYB04432.1"/>
    <property type="molecule type" value="Genomic_DNA"/>
</dbReference>
<accession>A0A4Q2RFR4</accession>
<sequence>MSRHGNVLSTPGHLVSLAARGFARLSEARLKPLGFGIGHLPVLVALRDGEASTQRDLARFARIEQPPMAQMLARMERDGLVCRTPDPADGRSQRVILTDTALSRLPEAISALFQGNRDALDGFTEAEAEQFVALLARLLDNLDRLAVDGPGQRRFSVVP</sequence>
<reference evidence="5 6" key="1">
    <citation type="submission" date="2018-09" db="EMBL/GenBank/DDBJ databases">
        <authorList>
            <person name="Grouzdev D.S."/>
            <person name="Krutkina M.S."/>
        </authorList>
    </citation>
    <scope>NUCLEOTIDE SEQUENCE [LARGE SCALE GENOMIC DNA]</scope>
    <source>
        <strain evidence="5 6">RmlP001</strain>
    </source>
</reference>
<evidence type="ECO:0000256" key="2">
    <source>
        <dbReference type="ARBA" id="ARBA00023125"/>
    </source>
</evidence>
<gene>
    <name evidence="5" type="ORF">D3272_13410</name>
</gene>
<dbReference type="GO" id="GO:0003700">
    <property type="term" value="F:DNA-binding transcription factor activity"/>
    <property type="evidence" value="ECO:0007669"/>
    <property type="project" value="InterPro"/>
</dbReference>
<keyword evidence="1" id="KW-0805">Transcription regulation</keyword>
<feature type="domain" description="HTH marR-type" evidence="4">
    <location>
        <begin position="1"/>
        <end position="140"/>
    </location>
</feature>
<dbReference type="SUPFAM" id="SSF46785">
    <property type="entry name" value="Winged helix' DNA-binding domain"/>
    <property type="match status" value="1"/>
</dbReference>
<keyword evidence="6" id="KW-1185">Reference proteome</keyword>
<dbReference type="PRINTS" id="PR00598">
    <property type="entry name" value="HTHMARR"/>
</dbReference>
<dbReference type="OrthoDB" id="511972at2"/>
<dbReference type="PANTHER" id="PTHR42756:SF1">
    <property type="entry name" value="TRANSCRIPTIONAL REPRESSOR OF EMRAB OPERON"/>
    <property type="match status" value="1"/>
</dbReference>
<dbReference type="InterPro" id="IPR036390">
    <property type="entry name" value="WH_DNA-bd_sf"/>
</dbReference>
<organism evidence="5 6">
    <name type="scientific">Lichenibacterium ramalinae</name>
    <dbReference type="NCBI Taxonomy" id="2316527"/>
    <lineage>
        <taxon>Bacteria</taxon>
        <taxon>Pseudomonadati</taxon>
        <taxon>Pseudomonadota</taxon>
        <taxon>Alphaproteobacteria</taxon>
        <taxon>Hyphomicrobiales</taxon>
        <taxon>Lichenihabitantaceae</taxon>
        <taxon>Lichenibacterium</taxon>
    </lineage>
</organism>
<protein>
    <submittedName>
        <fullName evidence="5">MarR family transcriptional regulator</fullName>
    </submittedName>
</protein>
<keyword evidence="3" id="KW-0804">Transcription</keyword>
<reference evidence="5 6" key="2">
    <citation type="submission" date="2019-02" db="EMBL/GenBank/DDBJ databases">
        <title>'Lichenibacterium ramalinii' gen. nov. sp. nov., 'Lichenibacterium minor' gen. nov. sp. nov.</title>
        <authorList>
            <person name="Pankratov T."/>
        </authorList>
    </citation>
    <scope>NUCLEOTIDE SEQUENCE [LARGE SCALE GENOMIC DNA]</scope>
    <source>
        <strain evidence="5 6">RmlP001</strain>
    </source>
</reference>
<dbReference type="GO" id="GO:0003677">
    <property type="term" value="F:DNA binding"/>
    <property type="evidence" value="ECO:0007669"/>
    <property type="project" value="UniProtKB-KW"/>
</dbReference>
<dbReference type="Gene3D" id="1.10.10.10">
    <property type="entry name" value="Winged helix-like DNA-binding domain superfamily/Winged helix DNA-binding domain"/>
    <property type="match status" value="1"/>
</dbReference>
<dbReference type="RefSeq" id="WP_129219707.1">
    <property type="nucleotide sequence ID" value="NZ_QYBC01000010.1"/>
</dbReference>
<evidence type="ECO:0000256" key="1">
    <source>
        <dbReference type="ARBA" id="ARBA00023015"/>
    </source>
</evidence>
<dbReference type="InterPro" id="IPR000835">
    <property type="entry name" value="HTH_MarR-typ"/>
</dbReference>
<dbReference type="SMART" id="SM00347">
    <property type="entry name" value="HTH_MARR"/>
    <property type="match status" value="1"/>
</dbReference>
<dbReference type="PROSITE" id="PS50995">
    <property type="entry name" value="HTH_MARR_2"/>
    <property type="match status" value="1"/>
</dbReference>
<dbReference type="AlphaFoldDB" id="A0A4Q2RFR4"/>
<evidence type="ECO:0000259" key="4">
    <source>
        <dbReference type="PROSITE" id="PS50995"/>
    </source>
</evidence>
<name>A0A4Q2RFR4_9HYPH</name>
<keyword evidence="2" id="KW-0238">DNA-binding</keyword>
<dbReference type="InterPro" id="IPR036388">
    <property type="entry name" value="WH-like_DNA-bd_sf"/>
</dbReference>